<dbReference type="GO" id="GO:0005886">
    <property type="term" value="C:plasma membrane"/>
    <property type="evidence" value="ECO:0007669"/>
    <property type="project" value="TreeGrafter"/>
</dbReference>
<dbReference type="EMBL" id="UYJE01005111">
    <property type="protein sequence ID" value="VDI34067.1"/>
    <property type="molecule type" value="Genomic_DNA"/>
</dbReference>
<dbReference type="InterPro" id="IPR050958">
    <property type="entry name" value="Cell_Adh-Cytoskel_Orgn"/>
</dbReference>
<keyword evidence="2" id="KW-1015">Disulfide bond</keyword>
<gene>
    <name evidence="5" type="ORF">MGAL_10B069716</name>
</gene>
<dbReference type="PROSITE" id="PS50835">
    <property type="entry name" value="IG_LIKE"/>
    <property type="match status" value="3"/>
</dbReference>
<dbReference type="SMART" id="SM00406">
    <property type="entry name" value="IGv"/>
    <property type="match status" value="2"/>
</dbReference>
<dbReference type="InterPro" id="IPR013106">
    <property type="entry name" value="Ig_V-set"/>
</dbReference>
<keyword evidence="3" id="KW-0472">Membrane</keyword>
<evidence type="ECO:0000259" key="4">
    <source>
        <dbReference type="PROSITE" id="PS50835"/>
    </source>
</evidence>
<dbReference type="OrthoDB" id="6150053at2759"/>
<dbReference type="SMART" id="SM00408">
    <property type="entry name" value="IGc2"/>
    <property type="match status" value="2"/>
</dbReference>
<dbReference type="Pfam" id="PF13927">
    <property type="entry name" value="Ig_3"/>
    <property type="match status" value="2"/>
</dbReference>
<evidence type="ECO:0000313" key="5">
    <source>
        <dbReference type="EMBL" id="VDI34067.1"/>
    </source>
</evidence>
<feature type="domain" description="Ig-like" evidence="4">
    <location>
        <begin position="310"/>
        <end position="405"/>
    </location>
</feature>
<dbReference type="PANTHER" id="PTHR45080:SF8">
    <property type="entry name" value="IG-LIKE DOMAIN-CONTAINING PROTEIN"/>
    <property type="match status" value="1"/>
</dbReference>
<protein>
    <recommendedName>
        <fullName evidence="4">Ig-like domain-containing protein</fullName>
    </recommendedName>
</protein>
<reference evidence="5" key="1">
    <citation type="submission" date="2018-11" db="EMBL/GenBank/DDBJ databases">
        <authorList>
            <person name="Alioto T."/>
            <person name="Alioto T."/>
        </authorList>
    </citation>
    <scope>NUCLEOTIDE SEQUENCE</scope>
</reference>
<comment type="caution">
    <text evidence="5">The sequence shown here is derived from an EMBL/GenBank/DDBJ whole genome shotgun (WGS) entry which is preliminary data.</text>
</comment>
<proteinExistence type="predicted"/>
<dbReference type="InterPro" id="IPR036179">
    <property type="entry name" value="Ig-like_dom_sf"/>
</dbReference>
<dbReference type="PANTHER" id="PTHR45080">
    <property type="entry name" value="CONTACTIN 5"/>
    <property type="match status" value="1"/>
</dbReference>
<evidence type="ECO:0000256" key="2">
    <source>
        <dbReference type="ARBA" id="ARBA00023157"/>
    </source>
</evidence>
<organism evidence="5 6">
    <name type="scientific">Mytilus galloprovincialis</name>
    <name type="common">Mediterranean mussel</name>
    <dbReference type="NCBI Taxonomy" id="29158"/>
    <lineage>
        <taxon>Eukaryota</taxon>
        <taxon>Metazoa</taxon>
        <taxon>Spiralia</taxon>
        <taxon>Lophotrochozoa</taxon>
        <taxon>Mollusca</taxon>
        <taxon>Bivalvia</taxon>
        <taxon>Autobranchia</taxon>
        <taxon>Pteriomorphia</taxon>
        <taxon>Mytilida</taxon>
        <taxon>Mytiloidea</taxon>
        <taxon>Mytilidae</taxon>
        <taxon>Mytilinae</taxon>
        <taxon>Mytilus</taxon>
    </lineage>
</organism>
<evidence type="ECO:0000256" key="1">
    <source>
        <dbReference type="ARBA" id="ARBA00022729"/>
    </source>
</evidence>
<feature type="domain" description="Ig-like" evidence="4">
    <location>
        <begin position="114"/>
        <end position="209"/>
    </location>
</feature>
<keyword evidence="3" id="KW-1133">Transmembrane helix</keyword>
<dbReference type="InterPro" id="IPR013783">
    <property type="entry name" value="Ig-like_fold"/>
</dbReference>
<dbReference type="SMART" id="SM00409">
    <property type="entry name" value="IG"/>
    <property type="match status" value="3"/>
</dbReference>
<dbReference type="InterPro" id="IPR007110">
    <property type="entry name" value="Ig-like_dom"/>
</dbReference>
<dbReference type="InterPro" id="IPR003598">
    <property type="entry name" value="Ig_sub2"/>
</dbReference>
<evidence type="ECO:0000256" key="3">
    <source>
        <dbReference type="SAM" id="Phobius"/>
    </source>
</evidence>
<keyword evidence="6" id="KW-1185">Reference proteome</keyword>
<evidence type="ECO:0000313" key="6">
    <source>
        <dbReference type="Proteomes" id="UP000596742"/>
    </source>
</evidence>
<keyword evidence="3" id="KW-0812">Transmembrane</keyword>
<dbReference type="GO" id="GO:0008046">
    <property type="term" value="F:axon guidance receptor activity"/>
    <property type="evidence" value="ECO:0007669"/>
    <property type="project" value="TreeGrafter"/>
</dbReference>
<dbReference type="InterPro" id="IPR003599">
    <property type="entry name" value="Ig_sub"/>
</dbReference>
<feature type="transmembrane region" description="Helical" evidence="3">
    <location>
        <begin position="18"/>
        <end position="36"/>
    </location>
</feature>
<dbReference type="GO" id="GO:0043025">
    <property type="term" value="C:neuronal cell body"/>
    <property type="evidence" value="ECO:0007669"/>
    <property type="project" value="TreeGrafter"/>
</dbReference>
<dbReference type="SUPFAM" id="SSF48726">
    <property type="entry name" value="Immunoglobulin"/>
    <property type="match status" value="3"/>
</dbReference>
<feature type="domain" description="Ig-like" evidence="4">
    <location>
        <begin position="214"/>
        <end position="291"/>
    </location>
</feature>
<dbReference type="GO" id="GO:0007156">
    <property type="term" value="P:homophilic cell adhesion via plasma membrane adhesion molecules"/>
    <property type="evidence" value="ECO:0007669"/>
    <property type="project" value="TreeGrafter"/>
</dbReference>
<dbReference type="Proteomes" id="UP000596742">
    <property type="component" value="Unassembled WGS sequence"/>
</dbReference>
<accession>A0A8B6EHN1</accession>
<dbReference type="GO" id="GO:0030424">
    <property type="term" value="C:axon"/>
    <property type="evidence" value="ECO:0007669"/>
    <property type="project" value="TreeGrafter"/>
</dbReference>
<dbReference type="Gene3D" id="2.60.40.10">
    <property type="entry name" value="Immunoglobulins"/>
    <property type="match status" value="3"/>
</dbReference>
<dbReference type="AlphaFoldDB" id="A0A8B6EHN1"/>
<keyword evidence="1" id="KW-0732">Signal</keyword>
<dbReference type="GO" id="GO:0050808">
    <property type="term" value="P:synapse organization"/>
    <property type="evidence" value="ECO:0007669"/>
    <property type="project" value="TreeGrafter"/>
</dbReference>
<name>A0A8B6EHN1_MYTGA</name>
<dbReference type="CDD" id="cd00096">
    <property type="entry name" value="Ig"/>
    <property type="match status" value="2"/>
</dbReference>
<sequence>MKTKSDPLHKHRQRRLRAIAYGMDLIIIIILLGSSMKCLVNGNGMFTIELKVMNSTCDGESCDGYEFKICYAENGYLTLSFYISTTKLYTIAMLDLRTEQLWFWRFSQIEVTKPPIVTVPDSMIGSIGGNLTIPCNVSELYSDTVIRWLKHHRSISTTINIRESERFFGGTNKSPDLTIISVQKEDEGNYICQAQNLEFDGSSLPVYLSILENPVVNVPNIEPAIEGTNITIPCNVSPTSEVTKISWYKNNSTLDIYGNDRFSGGTISAPSLKIFFVEENDEGNYTCQAMNPVGIGKSVPIHMQVLPDKPKVHLQRIEPVVIGSNITVRCYISSVSTLMSVTLVNNNVTIYTSNASKLRKIFGNESKMYVSLTICLVKKEHEGTVICRAHNTAGYDGYSQPFQLIVHEDEGSNTCDATNAAEKTGWRKSVPVNVAEGDFQLTGIRREQQSMNGV</sequence>